<feature type="compositionally biased region" description="Basic and acidic residues" evidence="1">
    <location>
        <begin position="315"/>
        <end position="330"/>
    </location>
</feature>
<dbReference type="Pfam" id="PF26386">
    <property type="entry name" value="NrnB_C"/>
    <property type="match status" value="1"/>
</dbReference>
<evidence type="ECO:0000259" key="2">
    <source>
        <dbReference type="Pfam" id="PF26386"/>
    </source>
</evidence>
<dbReference type="PANTHER" id="PTHR42146:SF1">
    <property type="entry name" value="OLIGORIBONUCLEASE NRNB"/>
    <property type="match status" value="1"/>
</dbReference>
<gene>
    <name evidence="3" type="ORF">ABE65_006160</name>
</gene>
<dbReference type="InterPro" id="IPR052968">
    <property type="entry name" value="Nucleotide_metab_enz"/>
</dbReference>
<proteinExistence type="predicted"/>
<dbReference type="EMBL" id="CP015378">
    <property type="protein sequence ID" value="ANC76406.1"/>
    <property type="molecule type" value="Genomic_DNA"/>
</dbReference>
<dbReference type="Gene3D" id="3.10.310.30">
    <property type="match status" value="1"/>
</dbReference>
<dbReference type="RefSeq" id="WP_066392473.1">
    <property type="nucleotide sequence ID" value="NZ_CP015378.1"/>
</dbReference>
<dbReference type="Proteomes" id="UP000076623">
    <property type="component" value="Chromosome"/>
</dbReference>
<evidence type="ECO:0000313" key="3">
    <source>
        <dbReference type="EMBL" id="ANC76406.1"/>
    </source>
</evidence>
<accession>A0A160IKN5</accession>
<dbReference type="SUPFAM" id="SSF64182">
    <property type="entry name" value="DHH phosphoesterases"/>
    <property type="match status" value="1"/>
</dbReference>
<protein>
    <recommendedName>
        <fullName evidence="2">Oligoribonuclease NrnB C-terminal domain-containing protein</fullName>
    </recommendedName>
</protein>
<sequence length="394" mass="45682">MIHLFSHNDLDGKSCGYLAQLAFGDNCKISYCSHGTINDRVEMLLDNPKERKTEIIITDIAVNEELMMRLDERSNAGGKVKLIDHHATALHFNGFDWGHVQVRYDDERLTCATSLFYEYLIENGKLKPTGALDEYVELVRLYDTWEWFDQKVEAKRLNDLFFILPPDKFEDQIMDRLKGDSFQFSETETTILDLEEENIADYIKKKQRQMVEIWDTWSLGEGSEEKTYKIGILHAERYHSELGNEINRENPHLDLIVILNIANKRIGLRTIHDEVDCSIYAKQYGGGGHPKASGGNMTSEAFEKFVGAAFHEQPRRIDPPKNEHNVKENPDGSLYVNNHREVSKIYSEDNQTWLITHKTHPVDETFASYQDAENYVKRHFEGWLMRDDEANNSN</sequence>
<dbReference type="InterPro" id="IPR058608">
    <property type="entry name" value="NrnB_C"/>
</dbReference>
<dbReference type="PANTHER" id="PTHR42146">
    <property type="entry name" value="3',5'-CYCLIC-NUCLEOTIDE PHOSPHODIESTERASE"/>
    <property type="match status" value="1"/>
</dbReference>
<evidence type="ECO:0000313" key="4">
    <source>
        <dbReference type="Proteomes" id="UP000076623"/>
    </source>
</evidence>
<name>A0A160IKN5_9BACL</name>
<dbReference type="KEGG" id="fpn:ABE65_006160"/>
<dbReference type="AlphaFoldDB" id="A0A160IKN5"/>
<evidence type="ECO:0000256" key="1">
    <source>
        <dbReference type="SAM" id="MobiDB-lite"/>
    </source>
</evidence>
<organism evidence="3 4">
    <name type="scientific">Fictibacillus phosphorivorans</name>
    <dbReference type="NCBI Taxonomy" id="1221500"/>
    <lineage>
        <taxon>Bacteria</taxon>
        <taxon>Bacillati</taxon>
        <taxon>Bacillota</taxon>
        <taxon>Bacilli</taxon>
        <taxon>Bacillales</taxon>
        <taxon>Fictibacillaceae</taxon>
        <taxon>Fictibacillus</taxon>
    </lineage>
</organism>
<feature type="region of interest" description="Disordered" evidence="1">
    <location>
        <begin position="315"/>
        <end position="334"/>
    </location>
</feature>
<dbReference type="STRING" id="1221500.ABE65_006160"/>
<keyword evidence="4" id="KW-1185">Reference proteome</keyword>
<feature type="domain" description="Oligoribonuclease NrnB C-terminal" evidence="2">
    <location>
        <begin position="332"/>
        <end position="389"/>
    </location>
</feature>
<dbReference type="InterPro" id="IPR038763">
    <property type="entry name" value="DHH_sf"/>
</dbReference>
<reference evidence="3 4" key="1">
    <citation type="submission" date="2016-04" db="EMBL/GenBank/DDBJ databases">
        <title>Complete genome sequence of Fictibacillus phosphorivorans G25-29, a strain toxic to nematodes.</title>
        <authorList>
            <person name="Zheng Z."/>
        </authorList>
    </citation>
    <scope>NUCLEOTIDE SEQUENCE [LARGE SCALE GENOMIC DNA]</scope>
    <source>
        <strain evidence="3 4">G25-29</strain>
    </source>
</reference>